<dbReference type="Pfam" id="PF07009">
    <property type="entry name" value="NusG_II"/>
    <property type="match status" value="1"/>
</dbReference>
<sequence>MRKKDIFLTAVFLIAAAILWLFMNTVQEDVGTGEVVIYKDGEVMEVVPLTAEKTVVIEDENGNRNVVRVEGGKAEMTEANCRDQVCVNTRPARKSGESIICLPNRVVVEIRSTTENVIDGVSE</sequence>
<dbReference type="EMBL" id="CP014672">
    <property type="protein sequence ID" value="ANW98189.1"/>
    <property type="molecule type" value="Genomic_DNA"/>
</dbReference>
<dbReference type="RefSeq" id="WP_015358476.1">
    <property type="nucleotide sequence ID" value="NZ_CP014672.1"/>
</dbReference>
<dbReference type="AlphaFoldDB" id="A0A1B1YBT6"/>
<reference evidence="1 2" key="1">
    <citation type="submission" date="2016-02" db="EMBL/GenBank/DDBJ databases">
        <title>Comparison of Clostridium stercorarium subspecies using comparative genomics and transcriptomics.</title>
        <authorList>
            <person name="Schellenberg J."/>
            <person name="Thallinger G."/>
            <person name="Levin D.B."/>
            <person name="Zhang X."/>
            <person name="Alvare G."/>
            <person name="Fristensky B."/>
            <person name="Sparling R."/>
        </authorList>
    </citation>
    <scope>NUCLEOTIDE SEQUENCE [LARGE SCALE GENOMIC DNA]</scope>
    <source>
        <strain evidence="1 2">DSM 2910</strain>
    </source>
</reference>
<dbReference type="InterPro" id="IPR038690">
    <property type="entry name" value="NusG_2_sf"/>
</dbReference>
<name>A0A1B1YBT6_THEST</name>
<organism evidence="1 2">
    <name type="scientific">Thermoclostridium stercorarium subsp. thermolacticum DSM 2910</name>
    <dbReference type="NCBI Taxonomy" id="1121336"/>
    <lineage>
        <taxon>Bacteria</taxon>
        <taxon>Bacillati</taxon>
        <taxon>Bacillota</taxon>
        <taxon>Clostridia</taxon>
        <taxon>Eubacteriales</taxon>
        <taxon>Oscillospiraceae</taxon>
        <taxon>Thermoclostridium</taxon>
    </lineage>
</organism>
<evidence type="ECO:0000313" key="2">
    <source>
        <dbReference type="Proteomes" id="UP000092971"/>
    </source>
</evidence>
<accession>A0A1B1YBT6</accession>
<proteinExistence type="predicted"/>
<dbReference type="Gene3D" id="2.60.320.10">
    <property type="entry name" value="N-utilization substance G protein NusG, insert domain"/>
    <property type="match status" value="1"/>
</dbReference>
<evidence type="ECO:0000313" key="1">
    <source>
        <dbReference type="EMBL" id="ANW98189.1"/>
    </source>
</evidence>
<dbReference type="OrthoDB" id="47603at2"/>
<protein>
    <submittedName>
        <fullName evidence="1">Uncharacterized protein</fullName>
    </submittedName>
</protein>
<dbReference type="CDD" id="cd09911">
    <property type="entry name" value="Lin0431_like"/>
    <property type="match status" value="1"/>
</dbReference>
<gene>
    <name evidence="1" type="ORF">CSTERTH_03605</name>
</gene>
<dbReference type="Proteomes" id="UP000092971">
    <property type="component" value="Chromosome"/>
</dbReference>